<comment type="caution">
    <text evidence="2">The sequence shown here is derived from an EMBL/GenBank/DDBJ whole genome shotgun (WGS) entry which is preliminary data.</text>
</comment>
<keyword evidence="1" id="KW-1133">Transmembrane helix</keyword>
<dbReference type="AlphaFoldDB" id="A0A643JST1"/>
<accession>A0A643JST1</accession>
<proteinExistence type="predicted"/>
<evidence type="ECO:0000256" key="1">
    <source>
        <dbReference type="SAM" id="Phobius"/>
    </source>
</evidence>
<feature type="transmembrane region" description="Helical" evidence="1">
    <location>
        <begin position="37"/>
        <end position="58"/>
    </location>
</feature>
<keyword evidence="1" id="KW-0472">Membrane</keyword>
<sequence>MDSPVGPSRRGLVIFFVITLVGAVSQAESVFSDAPASGSLVLFVAFSLVSVILLWRLFQQDRPA</sequence>
<dbReference type="EMBL" id="VZUS01000001">
    <property type="protein sequence ID" value="KAB1186603.1"/>
    <property type="molecule type" value="Genomic_DNA"/>
</dbReference>
<protein>
    <submittedName>
        <fullName evidence="2">Uncharacterized protein</fullName>
    </submittedName>
</protein>
<evidence type="ECO:0000313" key="2">
    <source>
        <dbReference type="EMBL" id="KAB1186603.1"/>
    </source>
</evidence>
<dbReference type="RefSeq" id="WP_151134443.1">
    <property type="nucleotide sequence ID" value="NZ_VZUS01000001.1"/>
</dbReference>
<name>A0A643JST1_9EURY</name>
<reference evidence="2" key="1">
    <citation type="submission" date="2019-09" db="EMBL/GenBank/DDBJ databases">
        <title>Genomic analysis of Haloferax sp. CBA1149.</title>
        <authorList>
            <person name="Roh S.W."/>
        </authorList>
    </citation>
    <scope>NUCLEOTIDE SEQUENCE</scope>
    <source>
        <strain evidence="2">CBA1149</strain>
    </source>
</reference>
<organism evidence="2">
    <name type="scientific">Haloferax sp. CBA1149</name>
    <dbReference type="NCBI Taxonomy" id="2650753"/>
    <lineage>
        <taxon>Archaea</taxon>
        <taxon>Methanobacteriati</taxon>
        <taxon>Methanobacteriota</taxon>
        <taxon>Stenosarchaea group</taxon>
        <taxon>Halobacteria</taxon>
        <taxon>Halobacteriales</taxon>
        <taxon>Haloferacaceae</taxon>
        <taxon>Haloferax</taxon>
    </lineage>
</organism>
<gene>
    <name evidence="2" type="ORF">Hfx1149_00555</name>
</gene>
<keyword evidence="1" id="KW-0812">Transmembrane</keyword>